<comment type="cofactor">
    <cofactor evidence="1">
        <name>Zn(2+)</name>
        <dbReference type="ChEBI" id="CHEBI:29105"/>
    </cofactor>
</comment>
<accession>A0A4Q9H273</accession>
<keyword evidence="6" id="KW-0732">Signal</keyword>
<evidence type="ECO:0000313" key="9">
    <source>
        <dbReference type="Proteomes" id="UP000292120"/>
    </source>
</evidence>
<evidence type="ECO:0000256" key="5">
    <source>
        <dbReference type="ARBA" id="ARBA00023459"/>
    </source>
</evidence>
<keyword evidence="2" id="KW-0479">Metal-binding</keyword>
<name>A0A4Q9H273_9BURK</name>
<reference evidence="8 9" key="1">
    <citation type="submission" date="2019-02" db="EMBL/GenBank/DDBJ databases">
        <title>Aquabacterium sp. strain KMB7.</title>
        <authorList>
            <person name="Chen W.-M."/>
        </authorList>
    </citation>
    <scope>NUCLEOTIDE SEQUENCE [LARGE SCALE GENOMIC DNA]</scope>
    <source>
        <strain evidence="8 9">KMB7</strain>
    </source>
</reference>
<organism evidence="8 9">
    <name type="scientific">Aquabacterium lacunae</name>
    <dbReference type="NCBI Taxonomy" id="2528630"/>
    <lineage>
        <taxon>Bacteria</taxon>
        <taxon>Pseudomonadati</taxon>
        <taxon>Pseudomonadota</taxon>
        <taxon>Betaproteobacteria</taxon>
        <taxon>Burkholderiales</taxon>
        <taxon>Aquabacterium</taxon>
    </lineage>
</organism>
<dbReference type="GO" id="GO:0046872">
    <property type="term" value="F:metal ion binding"/>
    <property type="evidence" value="ECO:0007669"/>
    <property type="project" value="UniProtKB-KW"/>
</dbReference>
<keyword evidence="9" id="KW-1185">Reference proteome</keyword>
<evidence type="ECO:0000259" key="7">
    <source>
        <dbReference type="Pfam" id="PF18089"/>
    </source>
</evidence>
<protein>
    <recommendedName>
        <fullName evidence="7">DAPG hydrolase PhiG domain-containing protein</fullName>
    </recommendedName>
</protein>
<proteinExistence type="inferred from homology"/>
<dbReference type="GO" id="GO:0016787">
    <property type="term" value="F:hydrolase activity"/>
    <property type="evidence" value="ECO:0007669"/>
    <property type="project" value="UniProtKB-KW"/>
</dbReference>
<evidence type="ECO:0000256" key="4">
    <source>
        <dbReference type="ARBA" id="ARBA00022833"/>
    </source>
</evidence>
<dbReference type="RefSeq" id="WP_130967565.1">
    <property type="nucleotide sequence ID" value="NZ_SIXI01000003.1"/>
</dbReference>
<keyword evidence="4" id="KW-0862">Zinc</keyword>
<comment type="similarity">
    <text evidence="5">Belongs to the DAPG/phloretin hydrolase family.</text>
</comment>
<feature type="domain" description="DAPG hydrolase PhiG" evidence="7">
    <location>
        <begin position="238"/>
        <end position="400"/>
    </location>
</feature>
<dbReference type="InterPro" id="IPR041526">
    <property type="entry name" value="DAPG_hydrolase"/>
</dbReference>
<evidence type="ECO:0000256" key="1">
    <source>
        <dbReference type="ARBA" id="ARBA00001947"/>
    </source>
</evidence>
<evidence type="ECO:0000256" key="6">
    <source>
        <dbReference type="SAM" id="SignalP"/>
    </source>
</evidence>
<gene>
    <name evidence="8" type="ORF">EYS42_07910</name>
</gene>
<evidence type="ECO:0000256" key="3">
    <source>
        <dbReference type="ARBA" id="ARBA00022801"/>
    </source>
</evidence>
<keyword evidence="3" id="KW-0378">Hydrolase</keyword>
<dbReference type="AlphaFoldDB" id="A0A4Q9H273"/>
<feature type="chain" id="PRO_5020950473" description="DAPG hydrolase PhiG domain-containing protein" evidence="6">
    <location>
        <begin position="42"/>
        <end position="407"/>
    </location>
</feature>
<evidence type="ECO:0000256" key="2">
    <source>
        <dbReference type="ARBA" id="ARBA00022723"/>
    </source>
</evidence>
<dbReference type="Proteomes" id="UP000292120">
    <property type="component" value="Unassembled WGS sequence"/>
</dbReference>
<dbReference type="Pfam" id="PF18089">
    <property type="entry name" value="DAPG_hydrolase"/>
    <property type="match status" value="1"/>
</dbReference>
<sequence>MAVMTAHTFAWRTPLLACATALGSLLLTATLPGPLGSSAHAQTTTSALTVPLAGVRPEALSWWWDNIDAALLKAANSEVLAFEWLQRPASPQHLGYSAGARQRQTVLLQGQNRQVDITYLDPVLVRTHVASDNFLGSKPYSFVAQQVSIDGGQAFTVLVQYKAQGKQFTDTSASITVLGSAPALAAPYVAHLGKTLSGLKASVMGALDQRYFNGVLKGRGFYTIGKVDKQLNVTLNVTQEIKGITPDMLSWWWDHIGNTERYKLWQPIDHVSFEWSVPPTTPDMRYDIGAVQKVKENIGKTLMTLNITGADPAVKAPPVPLDDPGYFYALANPTLLDGLLPDNQLVHQWKPNPTGDGVILRSTFKNTALARVINSTFFEDLGNHALREFQMLPYFLPRLYRREALGE</sequence>
<feature type="signal peptide" evidence="6">
    <location>
        <begin position="1"/>
        <end position="41"/>
    </location>
</feature>
<dbReference type="EMBL" id="SIXI01000003">
    <property type="protein sequence ID" value="TBO31167.1"/>
    <property type="molecule type" value="Genomic_DNA"/>
</dbReference>
<evidence type="ECO:0000313" key="8">
    <source>
        <dbReference type="EMBL" id="TBO31167.1"/>
    </source>
</evidence>
<comment type="caution">
    <text evidence="8">The sequence shown here is derived from an EMBL/GenBank/DDBJ whole genome shotgun (WGS) entry which is preliminary data.</text>
</comment>
<dbReference type="OrthoDB" id="2052122at2"/>